<dbReference type="EMBL" id="BMQJ01000010">
    <property type="protein sequence ID" value="GGQ06472.1"/>
    <property type="molecule type" value="Genomic_DNA"/>
</dbReference>
<dbReference type="InterPro" id="IPR027396">
    <property type="entry name" value="DsrEFH-like"/>
</dbReference>
<reference evidence="2" key="1">
    <citation type="journal article" date="2019" name="Int. J. Syst. Evol. Microbiol.">
        <title>The Global Catalogue of Microorganisms (GCM) 10K type strain sequencing project: providing services to taxonomists for standard genome sequencing and annotation.</title>
        <authorList>
            <consortium name="The Broad Institute Genomics Platform"/>
            <consortium name="The Broad Institute Genome Sequencing Center for Infectious Disease"/>
            <person name="Wu L."/>
            <person name="Ma J."/>
        </authorList>
    </citation>
    <scope>NUCLEOTIDE SEQUENCE [LARGE SCALE GENOMIC DNA]</scope>
    <source>
        <strain evidence="2">JCM 3115</strain>
    </source>
</reference>
<dbReference type="Proteomes" id="UP000611554">
    <property type="component" value="Unassembled WGS sequence"/>
</dbReference>
<accession>A0ABQ2R093</accession>
<sequence length="134" mass="14695">MARIPETDVLLAIMGAPHCSDLLTSALRLTEALVDRGGTVQVWTCGYATMLTQRSLGETKPRNVVDWSRDHPSTAAVVRDLLESRSGLVTWYSCRFCGEERGVSSHIPQVRVRPPFKFGEHVAAAGKTIFLGVI</sequence>
<evidence type="ECO:0000313" key="1">
    <source>
        <dbReference type="EMBL" id="GGQ06472.1"/>
    </source>
</evidence>
<keyword evidence="2" id="KW-1185">Reference proteome</keyword>
<comment type="caution">
    <text evidence="1">The sequence shown here is derived from an EMBL/GenBank/DDBJ whole genome shotgun (WGS) entry which is preliminary data.</text>
</comment>
<name>A0ABQ2R093_9ACTN</name>
<dbReference type="SUPFAM" id="SSF75169">
    <property type="entry name" value="DsrEFH-like"/>
    <property type="match status" value="1"/>
</dbReference>
<evidence type="ECO:0008006" key="3">
    <source>
        <dbReference type="Google" id="ProtNLM"/>
    </source>
</evidence>
<evidence type="ECO:0000313" key="2">
    <source>
        <dbReference type="Proteomes" id="UP000611554"/>
    </source>
</evidence>
<organism evidence="1 2">
    <name type="scientific">Streptosporangium pseudovulgare</name>
    <dbReference type="NCBI Taxonomy" id="35765"/>
    <lineage>
        <taxon>Bacteria</taxon>
        <taxon>Bacillati</taxon>
        <taxon>Actinomycetota</taxon>
        <taxon>Actinomycetes</taxon>
        <taxon>Streptosporangiales</taxon>
        <taxon>Streptosporangiaceae</taxon>
        <taxon>Streptosporangium</taxon>
    </lineage>
</organism>
<gene>
    <name evidence="1" type="ORF">GCM10010140_40760</name>
</gene>
<dbReference type="RefSeq" id="WP_189248059.1">
    <property type="nucleotide sequence ID" value="NZ_BMQJ01000010.1"/>
</dbReference>
<proteinExistence type="predicted"/>
<protein>
    <recommendedName>
        <fullName evidence="3">DsrE family protein</fullName>
    </recommendedName>
</protein>